<keyword evidence="2" id="KW-1185">Reference proteome</keyword>
<gene>
    <name evidence="1" type="ORF">NC653_019352</name>
</gene>
<evidence type="ECO:0000313" key="2">
    <source>
        <dbReference type="Proteomes" id="UP001164929"/>
    </source>
</evidence>
<organism evidence="1 2">
    <name type="scientific">Populus alba x Populus x berolinensis</name>
    <dbReference type="NCBI Taxonomy" id="444605"/>
    <lineage>
        <taxon>Eukaryota</taxon>
        <taxon>Viridiplantae</taxon>
        <taxon>Streptophyta</taxon>
        <taxon>Embryophyta</taxon>
        <taxon>Tracheophyta</taxon>
        <taxon>Spermatophyta</taxon>
        <taxon>Magnoliopsida</taxon>
        <taxon>eudicotyledons</taxon>
        <taxon>Gunneridae</taxon>
        <taxon>Pentapetalae</taxon>
        <taxon>rosids</taxon>
        <taxon>fabids</taxon>
        <taxon>Malpighiales</taxon>
        <taxon>Salicaceae</taxon>
        <taxon>Saliceae</taxon>
        <taxon>Populus</taxon>
    </lineage>
</organism>
<reference evidence="1" key="1">
    <citation type="journal article" date="2023" name="Mol. Ecol. Resour.">
        <title>Chromosome-level genome assembly of a triploid poplar Populus alba 'Berolinensis'.</title>
        <authorList>
            <person name="Chen S."/>
            <person name="Yu Y."/>
            <person name="Wang X."/>
            <person name="Wang S."/>
            <person name="Zhang T."/>
            <person name="Zhou Y."/>
            <person name="He R."/>
            <person name="Meng N."/>
            <person name="Wang Y."/>
            <person name="Liu W."/>
            <person name="Liu Z."/>
            <person name="Liu J."/>
            <person name="Guo Q."/>
            <person name="Huang H."/>
            <person name="Sederoff R.R."/>
            <person name="Wang G."/>
            <person name="Qu G."/>
            <person name="Chen S."/>
        </authorList>
    </citation>
    <scope>NUCLEOTIDE SEQUENCE</scope>
    <source>
        <strain evidence="1">SC-2020</strain>
    </source>
</reference>
<proteinExistence type="predicted"/>
<sequence>MTYNVVNALMNLPLKHELNFFLWRLVLAVDYVVRSASSWVHIIYNSSSFVGLDIFDHCPFGLVWDKLIMYNVAARSGLTATLSVLKYLSPEVNERRFMLLFYATHASYVT</sequence>
<evidence type="ECO:0000313" key="1">
    <source>
        <dbReference type="EMBL" id="KAJ6991110.1"/>
    </source>
</evidence>
<comment type="caution">
    <text evidence="1">The sequence shown here is derived from an EMBL/GenBank/DDBJ whole genome shotgun (WGS) entry which is preliminary data.</text>
</comment>
<dbReference type="AlphaFoldDB" id="A0AAD6VX41"/>
<accession>A0AAD6VX41</accession>
<dbReference type="EMBL" id="JAQIZT010000007">
    <property type="protein sequence ID" value="KAJ6991110.1"/>
    <property type="molecule type" value="Genomic_DNA"/>
</dbReference>
<name>A0AAD6VX41_9ROSI</name>
<dbReference type="Proteomes" id="UP001164929">
    <property type="component" value="Chromosome 7"/>
</dbReference>
<protein>
    <submittedName>
        <fullName evidence="1">Uncharacterized protein</fullName>
    </submittedName>
</protein>